<dbReference type="AlphaFoldDB" id="A0A2T1LZU2"/>
<protein>
    <submittedName>
        <fullName evidence="1">Tocopherol cyclase</fullName>
    </submittedName>
</protein>
<dbReference type="Pfam" id="PF14249">
    <property type="entry name" value="Tocopherol_cycl"/>
    <property type="match status" value="1"/>
</dbReference>
<dbReference type="OrthoDB" id="503351at2"/>
<dbReference type="GO" id="GO:0009976">
    <property type="term" value="F:tocopherol cyclase activity"/>
    <property type="evidence" value="ECO:0007669"/>
    <property type="project" value="InterPro"/>
</dbReference>
<dbReference type="PANTHER" id="PTHR35309">
    <property type="match status" value="1"/>
</dbReference>
<dbReference type="EMBL" id="PXOH01000006">
    <property type="protein sequence ID" value="PSF37922.1"/>
    <property type="molecule type" value="Genomic_DNA"/>
</dbReference>
<sequence length="357" mass="41596">MNDRTITPHAGYHWNNKDPRFFEGWYFRVTLPIEKQSFAFMYSIEDPIGGESISGGAVQILGINEQYICRSMPKVNQFWASGLRLELAHWRKTDLKIRPQLLQPPIFARDIQEGYQATSTLHQGYIRDLGTGKDCRWYYEVKPIYGWGNPNLPQKATAGWLSYLPIADPGWQVLTAHGLAYGWIEWNNQRYEFLDAPFYAEKNWGHSFPEKWFWINCNSFSEQSDLTLTAVGTNRKVLWWTELVGLIGIHYQAQFYAFGVFDSQFSWRVQPWGQWEMQARNEYYTVKLLGTTQETGTWLRIPTENGLQFGCRDTTKGKLILELIDNTGKIIINAKTDLCGLEIGGNPWDEEWEKEFR</sequence>
<dbReference type="InterPro" id="IPR025893">
    <property type="entry name" value="Tocopherol_cyclase"/>
</dbReference>
<keyword evidence="2" id="KW-1185">Reference proteome</keyword>
<evidence type="ECO:0000313" key="2">
    <source>
        <dbReference type="Proteomes" id="UP000239001"/>
    </source>
</evidence>
<gene>
    <name evidence="1" type="ORF">C7H19_08070</name>
</gene>
<proteinExistence type="predicted"/>
<dbReference type="PANTHER" id="PTHR35309:SF4">
    <property type="entry name" value="TOCOPHEROL CYCLASE"/>
    <property type="match status" value="1"/>
</dbReference>
<accession>A0A2T1LZU2</accession>
<dbReference type="Proteomes" id="UP000239001">
    <property type="component" value="Unassembled WGS sequence"/>
</dbReference>
<name>A0A2T1LZU2_9CHRO</name>
<organism evidence="1 2">
    <name type="scientific">Aphanothece hegewaldii CCALA 016</name>
    <dbReference type="NCBI Taxonomy" id="2107694"/>
    <lineage>
        <taxon>Bacteria</taxon>
        <taxon>Bacillati</taxon>
        <taxon>Cyanobacteriota</taxon>
        <taxon>Cyanophyceae</taxon>
        <taxon>Oscillatoriophycideae</taxon>
        <taxon>Chroococcales</taxon>
        <taxon>Aphanothecaceae</taxon>
        <taxon>Aphanothece</taxon>
    </lineage>
</organism>
<evidence type="ECO:0000313" key="1">
    <source>
        <dbReference type="EMBL" id="PSF37922.1"/>
    </source>
</evidence>
<comment type="caution">
    <text evidence="1">The sequence shown here is derived from an EMBL/GenBank/DDBJ whole genome shotgun (WGS) entry which is preliminary data.</text>
</comment>
<reference evidence="1 2" key="1">
    <citation type="submission" date="2018-03" db="EMBL/GenBank/DDBJ databases">
        <title>The ancient ancestry and fast evolution of plastids.</title>
        <authorList>
            <person name="Moore K.R."/>
            <person name="Magnabosco C."/>
            <person name="Momper L."/>
            <person name="Gold D.A."/>
            <person name="Bosak T."/>
            <person name="Fournier G.P."/>
        </authorList>
    </citation>
    <scope>NUCLEOTIDE SEQUENCE [LARGE SCALE GENOMIC DNA]</scope>
    <source>
        <strain evidence="1 2">CCALA 016</strain>
    </source>
</reference>
<reference evidence="1 2" key="2">
    <citation type="submission" date="2018-03" db="EMBL/GenBank/DDBJ databases">
        <authorList>
            <person name="Keele B.F."/>
        </authorList>
    </citation>
    <scope>NUCLEOTIDE SEQUENCE [LARGE SCALE GENOMIC DNA]</scope>
    <source>
        <strain evidence="1 2">CCALA 016</strain>
    </source>
</reference>
<dbReference type="RefSeq" id="WP_106456363.1">
    <property type="nucleotide sequence ID" value="NZ_PXOH01000006.1"/>
</dbReference>